<dbReference type="AlphaFoldDB" id="A0A1I7MIF2"/>
<dbReference type="InterPro" id="IPR009061">
    <property type="entry name" value="DNA-bd_dom_put_sf"/>
</dbReference>
<evidence type="ECO:0000313" key="2">
    <source>
        <dbReference type="EMBL" id="SFV21714.1"/>
    </source>
</evidence>
<dbReference type="Pfam" id="PF12728">
    <property type="entry name" value="HTH_17"/>
    <property type="match status" value="1"/>
</dbReference>
<dbReference type="OrthoDB" id="5074901at2"/>
<dbReference type="STRING" id="574650.SAMN04487966_1033"/>
<organism evidence="2 3">
    <name type="scientific">Micrococcus terreus</name>
    <dbReference type="NCBI Taxonomy" id="574650"/>
    <lineage>
        <taxon>Bacteria</taxon>
        <taxon>Bacillati</taxon>
        <taxon>Actinomycetota</taxon>
        <taxon>Actinomycetes</taxon>
        <taxon>Micrococcales</taxon>
        <taxon>Micrococcaceae</taxon>
        <taxon>Micrococcus</taxon>
    </lineage>
</organism>
<evidence type="ECO:0000259" key="1">
    <source>
        <dbReference type="Pfam" id="PF12728"/>
    </source>
</evidence>
<proteinExistence type="predicted"/>
<dbReference type="Proteomes" id="UP000198881">
    <property type="component" value="Unassembled WGS sequence"/>
</dbReference>
<name>A0A1I7MIF2_9MICC</name>
<keyword evidence="3" id="KW-1185">Reference proteome</keyword>
<reference evidence="2 3" key="1">
    <citation type="submission" date="2016-10" db="EMBL/GenBank/DDBJ databases">
        <authorList>
            <person name="de Groot N.N."/>
        </authorList>
    </citation>
    <scope>NUCLEOTIDE SEQUENCE [LARGE SCALE GENOMIC DNA]</scope>
    <source>
        <strain evidence="2 3">CGMCC 1.7054</strain>
    </source>
</reference>
<sequence>MLTTGEVAARLEVSEREVRRLAARGVLSSRRIGGAHVFDPADVARVARQSRSPGRLWSARTAWAALELLTGLDTDLVDQPRRSRLKQRLRSLDPERLHRLAAHRAEVFRFHASERGASRLRQMVTPTGVSSLEDDHEARQFGLVQSAESRRVDGYTRGPLDDIVRRCRLVLNAGGNATVRALPAGLRVDHLLGTLPVVAVDLMDSEDVRERSSGRDMLERLTREL</sequence>
<dbReference type="EMBL" id="FPCG01000003">
    <property type="protein sequence ID" value="SFV21714.1"/>
    <property type="molecule type" value="Genomic_DNA"/>
</dbReference>
<evidence type="ECO:0000313" key="3">
    <source>
        <dbReference type="Proteomes" id="UP000198881"/>
    </source>
</evidence>
<dbReference type="Gene3D" id="1.10.1660.10">
    <property type="match status" value="1"/>
</dbReference>
<feature type="domain" description="Helix-turn-helix" evidence="1">
    <location>
        <begin position="1"/>
        <end position="49"/>
    </location>
</feature>
<dbReference type="InterPro" id="IPR041657">
    <property type="entry name" value="HTH_17"/>
</dbReference>
<gene>
    <name evidence="2" type="ORF">SAMN04487966_1033</name>
</gene>
<dbReference type="SUPFAM" id="SSF46955">
    <property type="entry name" value="Putative DNA-binding domain"/>
    <property type="match status" value="1"/>
</dbReference>
<protein>
    <submittedName>
        <fullName evidence="2">DNA binding domain-containing protein, excisionase family</fullName>
    </submittedName>
</protein>
<accession>A0A1I7MIF2</accession>